<dbReference type="PROSITE" id="PS01009">
    <property type="entry name" value="CRISP_1"/>
    <property type="match status" value="1"/>
</dbReference>
<dbReference type="InterPro" id="IPR001283">
    <property type="entry name" value="CRISP-related"/>
</dbReference>
<reference evidence="6" key="2">
    <citation type="submission" date="2025-08" db="UniProtKB">
        <authorList>
            <consortium name="RefSeq"/>
        </authorList>
    </citation>
    <scope>IDENTIFICATION</scope>
    <source>
        <tissue evidence="6">Leaf</tissue>
    </source>
</reference>
<dbReference type="Pfam" id="PF00188">
    <property type="entry name" value="CAP"/>
    <property type="match status" value="1"/>
</dbReference>
<evidence type="ECO:0000256" key="1">
    <source>
        <dbReference type="ARBA" id="ARBA00003143"/>
    </source>
</evidence>
<dbReference type="GeneID" id="116197155"/>
<dbReference type="PROSITE" id="PS01010">
    <property type="entry name" value="CRISP_2"/>
    <property type="match status" value="1"/>
</dbReference>
<organism evidence="5 6">
    <name type="scientific">Punica granatum</name>
    <name type="common">Pomegranate</name>
    <dbReference type="NCBI Taxonomy" id="22663"/>
    <lineage>
        <taxon>Eukaryota</taxon>
        <taxon>Viridiplantae</taxon>
        <taxon>Streptophyta</taxon>
        <taxon>Embryophyta</taxon>
        <taxon>Tracheophyta</taxon>
        <taxon>Spermatophyta</taxon>
        <taxon>Magnoliopsida</taxon>
        <taxon>eudicotyledons</taxon>
        <taxon>Gunneridae</taxon>
        <taxon>Pentapetalae</taxon>
        <taxon>rosids</taxon>
        <taxon>malvids</taxon>
        <taxon>Myrtales</taxon>
        <taxon>Lythraceae</taxon>
        <taxon>Punica</taxon>
    </lineage>
</organism>
<dbReference type="InterPro" id="IPR014044">
    <property type="entry name" value="CAP_dom"/>
</dbReference>
<dbReference type="AlphaFoldDB" id="A0A6P8CNT6"/>
<keyword evidence="3" id="KW-0472">Membrane</keyword>
<dbReference type="Gene3D" id="3.40.33.10">
    <property type="entry name" value="CAP"/>
    <property type="match status" value="1"/>
</dbReference>
<dbReference type="InterPro" id="IPR002413">
    <property type="entry name" value="V5_allergen-like"/>
</dbReference>
<dbReference type="OrthoDB" id="337038at2759"/>
<dbReference type="InterPro" id="IPR018244">
    <property type="entry name" value="Allrgn_V5/Tpx1_CS"/>
</dbReference>
<protein>
    <submittedName>
        <fullName evidence="6">Pathogenesis-related protein PR-1-like</fullName>
    </submittedName>
</protein>
<evidence type="ECO:0000259" key="4">
    <source>
        <dbReference type="SMART" id="SM00198"/>
    </source>
</evidence>
<comment type="function">
    <text evidence="1">Probably involved in the defense reaction of plants against pathogens.</text>
</comment>
<reference evidence="5" key="1">
    <citation type="journal article" date="2020" name="Plant Biotechnol. J.">
        <title>The pomegranate (Punica granatum L.) draft genome dissects genetic divergence between soft- and hard-seeded cultivars.</title>
        <authorList>
            <person name="Luo X."/>
            <person name="Li H."/>
            <person name="Wu Z."/>
            <person name="Yao W."/>
            <person name="Zhao P."/>
            <person name="Cao D."/>
            <person name="Yu H."/>
            <person name="Li K."/>
            <person name="Poudel K."/>
            <person name="Zhao D."/>
            <person name="Zhang F."/>
            <person name="Xia X."/>
            <person name="Chen L."/>
            <person name="Wang Q."/>
            <person name="Jing D."/>
            <person name="Cao S."/>
        </authorList>
    </citation>
    <scope>NUCLEOTIDE SEQUENCE [LARGE SCALE GENOMIC DNA]</scope>
    <source>
        <strain evidence="5">cv. Tunisia</strain>
    </source>
</reference>
<keyword evidence="5" id="KW-1185">Reference proteome</keyword>
<feature type="transmembrane region" description="Helical" evidence="3">
    <location>
        <begin position="12"/>
        <end position="30"/>
    </location>
</feature>
<dbReference type="PRINTS" id="PR00838">
    <property type="entry name" value="V5ALLERGEN"/>
</dbReference>
<gene>
    <name evidence="6" type="primary">LOC116197155</name>
</gene>
<evidence type="ECO:0000256" key="3">
    <source>
        <dbReference type="SAM" id="Phobius"/>
    </source>
</evidence>
<dbReference type="SMART" id="SM00198">
    <property type="entry name" value="SCP"/>
    <property type="match status" value="1"/>
</dbReference>
<evidence type="ECO:0000313" key="6">
    <source>
        <dbReference type="RefSeq" id="XP_031383061.1"/>
    </source>
</evidence>
<dbReference type="PRINTS" id="PR00837">
    <property type="entry name" value="V5TPXLIKE"/>
</dbReference>
<evidence type="ECO:0000313" key="5">
    <source>
        <dbReference type="Proteomes" id="UP000515151"/>
    </source>
</evidence>
<dbReference type="RefSeq" id="XP_031383061.1">
    <property type="nucleotide sequence ID" value="XM_031527201.1"/>
</dbReference>
<dbReference type="Proteomes" id="UP000515151">
    <property type="component" value="Chromosome 2"/>
</dbReference>
<keyword evidence="2" id="KW-0568">Pathogenesis-related protein</keyword>
<name>A0A6P8CNT6_PUNGR</name>
<sequence length="195" mass="22489">MEPLNPFSLHPFLLFFIIIMISITPPRTLATHQEGAGPKNKTGSMTEQLLAHVVSESLQFLYAHNIVRQSKSEPPLTWDYNLEKYARWWAGQRRHDCELIHSFPEGEFTLGENIFWGGGSAWTPGDAVKLWVSEEKYYDYNSNTCEEGQVCGHYTQIVWKDTRKLGCARVVCDNRDVFITCNYYPPGNYEGDRPY</sequence>
<dbReference type="PANTHER" id="PTHR10334">
    <property type="entry name" value="CYSTEINE-RICH SECRETORY PROTEIN-RELATED"/>
    <property type="match status" value="1"/>
</dbReference>
<keyword evidence="3" id="KW-1133">Transmembrane helix</keyword>
<dbReference type="GO" id="GO:0005576">
    <property type="term" value="C:extracellular region"/>
    <property type="evidence" value="ECO:0007669"/>
    <property type="project" value="InterPro"/>
</dbReference>
<dbReference type="CDD" id="cd05381">
    <property type="entry name" value="CAP_PR-1"/>
    <property type="match status" value="1"/>
</dbReference>
<accession>A0A6P8CNT6</accession>
<keyword evidence="3" id="KW-0812">Transmembrane</keyword>
<dbReference type="InterPro" id="IPR035940">
    <property type="entry name" value="CAP_sf"/>
</dbReference>
<keyword evidence="2" id="KW-0611">Plant defense</keyword>
<evidence type="ECO:0000256" key="2">
    <source>
        <dbReference type="ARBA" id="ARBA00023265"/>
    </source>
</evidence>
<dbReference type="SUPFAM" id="SSF55797">
    <property type="entry name" value="PR-1-like"/>
    <property type="match status" value="1"/>
</dbReference>
<feature type="domain" description="SCP" evidence="4">
    <location>
        <begin position="55"/>
        <end position="191"/>
    </location>
</feature>
<proteinExistence type="predicted"/>
<dbReference type="FunFam" id="3.40.33.10:FF:000004">
    <property type="entry name" value="CAP, cysteine-rich secretory protein, antigen 5"/>
    <property type="match status" value="1"/>
</dbReference>